<evidence type="ECO:0000256" key="1">
    <source>
        <dbReference type="SAM" id="SignalP"/>
    </source>
</evidence>
<dbReference type="Proteomes" id="UP000006789">
    <property type="component" value="Unassembled WGS sequence"/>
</dbReference>
<protein>
    <submittedName>
        <fullName evidence="2">Uncharacterized protein</fullName>
    </submittedName>
</protein>
<feature type="signal peptide" evidence="1">
    <location>
        <begin position="1"/>
        <end position="30"/>
    </location>
</feature>
<feature type="chain" id="PRO_5043932179" evidence="1">
    <location>
        <begin position="31"/>
        <end position="257"/>
    </location>
</feature>
<reference evidence="2 3" key="1">
    <citation type="submission" date="2012-06" db="EMBL/GenBank/DDBJ databases">
        <title>Genomic anatomy of Escherichia coli O157:H7 outbreaks.</title>
        <authorList>
            <person name="Eppinger M."/>
            <person name="Daugherty S."/>
            <person name="Agrawal S."/>
            <person name="Galens K."/>
            <person name="Tallon L."/>
            <person name="Shefchek K."/>
            <person name="Parankush S."/>
            <person name="Cebula T.A."/>
            <person name="Feng P."/>
            <person name="Soderlund R."/>
            <person name="Mammel M.K."/>
            <person name="DebRoy C."/>
            <person name="Dudley E.G."/>
            <person name="Tarr P.I."/>
            <person name="Fraser-Liggett C."/>
            <person name="Ravel J."/>
        </authorList>
    </citation>
    <scope>NUCLEOTIDE SEQUENCE [LARGE SCALE GENOMIC DNA]</scope>
    <source>
        <strain evidence="2 3">EC1870</strain>
    </source>
</reference>
<proteinExistence type="predicted"/>
<gene>
    <name evidence="2" type="ORF">ECEC1870_5579</name>
</gene>
<accession>A0AAV3GZY6</accession>
<dbReference type="AlphaFoldDB" id="A0AAV3GZY6"/>
<keyword evidence="1" id="KW-0732">Signal</keyword>
<evidence type="ECO:0000313" key="2">
    <source>
        <dbReference type="EMBL" id="EKJ36489.1"/>
    </source>
</evidence>
<dbReference type="EMBL" id="AMVG01000539">
    <property type="protein sequence ID" value="EKJ36489.1"/>
    <property type="molecule type" value="Genomic_DNA"/>
</dbReference>
<evidence type="ECO:0000313" key="3">
    <source>
        <dbReference type="Proteomes" id="UP000006789"/>
    </source>
</evidence>
<comment type="caution">
    <text evidence="2">The sequence shown here is derived from an EMBL/GenBank/DDBJ whole genome shotgun (WGS) entry which is preliminary data.</text>
</comment>
<dbReference type="RefSeq" id="WP_000047842.1">
    <property type="nucleotide sequence ID" value="NZ_JH945214.1"/>
</dbReference>
<name>A0AAV3GZY6_ECOLX</name>
<organism evidence="2 3">
    <name type="scientific">Escherichia coli EC1870</name>
    <dbReference type="NCBI Taxonomy" id="1005554"/>
    <lineage>
        <taxon>Bacteria</taxon>
        <taxon>Pseudomonadati</taxon>
        <taxon>Pseudomonadota</taxon>
        <taxon>Gammaproteobacteria</taxon>
        <taxon>Enterobacterales</taxon>
        <taxon>Enterobacteriaceae</taxon>
        <taxon>Escherichia</taxon>
    </lineage>
</organism>
<sequence>MSKTRLSKPGFSAKSVLTIMLIAASSASYAAESIDQLATRIGMDHFREAIKKGERSAFKTLPAKGYKNGLTGLLIKTNTYVNPEYSFADCDTDTVIISVQEHKTLPGCRISLKLATKDADGSYHDNGIRVEYGIAIVSKKFIANNSAWAQHAISGDKVLEGALHPDKTNNNKDQMNNNKDQMCMGMAQFTANVTEGRNSGMTKREYYQRLDNMNGKADVTQQMITLYKTFVDYVYEHPKQDAKISGTYIYTNCMNNF</sequence>